<name>A0A7F8RQK5_LEPWE</name>
<evidence type="ECO:0000313" key="2">
    <source>
        <dbReference type="Proteomes" id="UP000245341"/>
    </source>
</evidence>
<protein>
    <submittedName>
        <fullName evidence="3">Uncharacterized protein LOC102745491</fullName>
    </submittedName>
</protein>
<accession>A0A7F8RQK5</accession>
<sequence length="199" mass="20880">MKETSQLEQYRFPKATRSRASHSSCEPEGAAENSRAVPWGPYQAAGGTGTFTHAFLPSPGVGVEEGYLKNSIYVENAYAFLGRLPGCQPPTPTPTLQKDTGPQSIWGGVGAGLRTARLGCSALPCPARLPAHCEGTLELPGQAAGAHRGAGCGGPFLWVPRPCLFALLSPGGRARTGMRMHMSPARCGKACRAFLGMDP</sequence>
<evidence type="ECO:0000313" key="3">
    <source>
        <dbReference type="RefSeq" id="XP_030895737.1"/>
    </source>
</evidence>
<keyword evidence="2" id="KW-1185">Reference proteome</keyword>
<dbReference type="AlphaFoldDB" id="A0A7F8RQK5"/>
<gene>
    <name evidence="3" type="primary">LOC102745491</name>
</gene>
<organism evidence="2 3">
    <name type="scientific">Leptonychotes weddellii</name>
    <name type="common">Weddell seal</name>
    <name type="synonym">Otaria weddellii</name>
    <dbReference type="NCBI Taxonomy" id="9713"/>
    <lineage>
        <taxon>Eukaryota</taxon>
        <taxon>Metazoa</taxon>
        <taxon>Chordata</taxon>
        <taxon>Craniata</taxon>
        <taxon>Vertebrata</taxon>
        <taxon>Euteleostomi</taxon>
        <taxon>Mammalia</taxon>
        <taxon>Eutheria</taxon>
        <taxon>Laurasiatheria</taxon>
        <taxon>Carnivora</taxon>
        <taxon>Caniformia</taxon>
        <taxon>Pinnipedia</taxon>
        <taxon>Phocidae</taxon>
        <taxon>Monachinae</taxon>
        <taxon>Lobodontini</taxon>
        <taxon>Leptonychotes</taxon>
    </lineage>
</organism>
<dbReference type="Proteomes" id="UP000245341">
    <property type="component" value="Unplaced"/>
</dbReference>
<evidence type="ECO:0000256" key="1">
    <source>
        <dbReference type="SAM" id="MobiDB-lite"/>
    </source>
</evidence>
<dbReference type="GeneID" id="102745491"/>
<reference evidence="3" key="1">
    <citation type="submission" date="2025-08" db="UniProtKB">
        <authorList>
            <consortium name="RefSeq"/>
        </authorList>
    </citation>
    <scope>IDENTIFICATION</scope>
    <source>
        <tissue evidence="3">Liver</tissue>
    </source>
</reference>
<dbReference type="RefSeq" id="XP_030895737.1">
    <property type="nucleotide sequence ID" value="XM_031039877.1"/>
</dbReference>
<dbReference type="KEGG" id="lww:102745491"/>
<proteinExistence type="predicted"/>
<feature type="region of interest" description="Disordered" evidence="1">
    <location>
        <begin position="1"/>
        <end position="37"/>
    </location>
</feature>